<evidence type="ECO:0000313" key="1">
    <source>
        <dbReference type="EMBL" id="AYC33598.1"/>
    </source>
</evidence>
<keyword evidence="2" id="KW-1185">Reference proteome</keyword>
<dbReference type="Pfam" id="PF16703">
    <property type="entry name" value="DUF5064"/>
    <property type="match status" value="1"/>
</dbReference>
<dbReference type="EMBL" id="CP032419">
    <property type="protein sequence ID" value="AYC33598.1"/>
    <property type="molecule type" value="Genomic_DNA"/>
</dbReference>
<proteinExistence type="predicted"/>
<name>A0A385Z7J0_9PSED</name>
<dbReference type="KEGG" id="pcav:D3880_15075"/>
<gene>
    <name evidence="1" type="ORF">D3880_15075</name>
</gene>
<organism evidence="1 2">
    <name type="scientific">Pseudomonas cavernae</name>
    <dbReference type="NCBI Taxonomy" id="2320867"/>
    <lineage>
        <taxon>Bacteria</taxon>
        <taxon>Pseudomonadati</taxon>
        <taxon>Pseudomonadota</taxon>
        <taxon>Gammaproteobacteria</taxon>
        <taxon>Pseudomonadales</taxon>
        <taxon>Pseudomonadaceae</taxon>
        <taxon>Pseudomonas</taxon>
    </lineage>
</organism>
<dbReference type="OrthoDB" id="6941547at2"/>
<reference evidence="2" key="1">
    <citation type="submission" date="2018-09" db="EMBL/GenBank/DDBJ databases">
        <authorList>
            <person name="Zhu H."/>
        </authorList>
    </citation>
    <scope>NUCLEOTIDE SEQUENCE [LARGE SCALE GENOMIC DNA]</scope>
    <source>
        <strain evidence="2">K2W31S-8</strain>
    </source>
</reference>
<protein>
    <submittedName>
        <fullName evidence="1">DUF5064 family protein</fullName>
    </submittedName>
</protein>
<dbReference type="RefSeq" id="WP_119894253.1">
    <property type="nucleotide sequence ID" value="NZ_CP032419.1"/>
</dbReference>
<dbReference type="Proteomes" id="UP000265560">
    <property type="component" value="Chromosome"/>
</dbReference>
<dbReference type="InterPro" id="IPR032024">
    <property type="entry name" value="DUF5064"/>
</dbReference>
<dbReference type="AlphaFoldDB" id="A0A385Z7J0"/>
<dbReference type="Gene3D" id="3.30.160.370">
    <property type="entry name" value="Domain of unknown function DUF5064"/>
    <property type="match status" value="1"/>
</dbReference>
<evidence type="ECO:0000313" key="2">
    <source>
        <dbReference type="Proteomes" id="UP000265560"/>
    </source>
</evidence>
<accession>A0A385Z7J0</accession>
<sequence length="133" mass="15351">MFQPGHLHCASRGHGQRFDLHLRYSLRDEVENGRWVDFDLRGSIAGRPFHERFELPRELACNFASAAMRVASKHGLRLPAGTMLFLRDDYEAMFCDLRRRLKIRPGEPLDLQRLADLTPAQPRCAVAESIIRH</sequence>